<dbReference type="AlphaFoldDB" id="A0A177WTF7"/>
<keyword evidence="8" id="KW-0576">Peroxisome</keyword>
<dbReference type="EC" id="2.3.1.16" evidence="10"/>
<keyword evidence="7" id="KW-0443">Lipid metabolism</keyword>
<dbReference type="SUPFAM" id="SSF53901">
    <property type="entry name" value="Thiolase-like"/>
    <property type="match status" value="2"/>
</dbReference>
<dbReference type="PANTHER" id="PTHR43853">
    <property type="entry name" value="3-KETOACYL-COA THIOLASE, PEROXISOMAL"/>
    <property type="match status" value="1"/>
</dbReference>
<dbReference type="Gene3D" id="3.40.47.10">
    <property type="match status" value="2"/>
</dbReference>
<sequence>MSASQHRIASIAAHLAPTGSQQKYSAHAPKSPDDVVIISALRTALTKGGKGGFRETQPEFLLAAVLKATIQKTGIDPKLVQDIQVGNVLMPGAGVTTSRMAALYAGFPESTAVCAVNRQCSSGLATCANIAGAIKAGYIDVGIGAGVESMTLYYGPGAMPSNLNEEILNYGPAADVLTPMGVTSENVAAEFGVTRAEQDTFAFRSHSLALAAQKEGLFKEEIVPVKLADGTVVDSDDGIRATTAEGLAKLRPVFNKNGTTTAGNASQVTDGAAAVLMMRRSVAEKLGLKPIARWLGFSAVGVPPRIMGIGPAFAIPAVLTQVGLKTGDIDIYEINEAFASQAVYSVKKLGIDINKVNPKGGAIAFGHPMGATGARQIATLLPELRRQKKSLGVISMCVGIGMGVAAVVESEA</sequence>
<evidence type="ECO:0000256" key="6">
    <source>
        <dbReference type="ARBA" id="ARBA00022946"/>
    </source>
</evidence>
<dbReference type="GO" id="GO:0006635">
    <property type="term" value="P:fatty acid beta-oxidation"/>
    <property type="evidence" value="ECO:0007669"/>
    <property type="project" value="TreeGrafter"/>
</dbReference>
<dbReference type="GO" id="GO:0005777">
    <property type="term" value="C:peroxisome"/>
    <property type="evidence" value="ECO:0007669"/>
    <property type="project" value="UniProtKB-SubCell"/>
</dbReference>
<evidence type="ECO:0000256" key="7">
    <source>
        <dbReference type="ARBA" id="ARBA00023098"/>
    </source>
</evidence>
<dbReference type="PROSITE" id="PS00099">
    <property type="entry name" value="THIOLASE_3"/>
    <property type="match status" value="1"/>
</dbReference>
<dbReference type="PROSITE" id="PS00737">
    <property type="entry name" value="THIOLASE_2"/>
    <property type="match status" value="1"/>
</dbReference>
<keyword evidence="5" id="KW-0276">Fatty acid metabolism</keyword>
<dbReference type="InterPro" id="IPR020610">
    <property type="entry name" value="Thiolase_AS"/>
</dbReference>
<evidence type="ECO:0000256" key="8">
    <source>
        <dbReference type="ARBA" id="ARBA00023140"/>
    </source>
</evidence>
<organism evidence="16 17">
    <name type="scientific">Batrachochytrium dendrobatidis (strain JEL423)</name>
    <dbReference type="NCBI Taxonomy" id="403673"/>
    <lineage>
        <taxon>Eukaryota</taxon>
        <taxon>Fungi</taxon>
        <taxon>Fungi incertae sedis</taxon>
        <taxon>Chytridiomycota</taxon>
        <taxon>Chytridiomycota incertae sedis</taxon>
        <taxon>Chytridiomycetes</taxon>
        <taxon>Rhizophydiales</taxon>
        <taxon>Rhizophydiales incertae sedis</taxon>
        <taxon>Batrachochytrium</taxon>
    </lineage>
</organism>
<evidence type="ECO:0000256" key="4">
    <source>
        <dbReference type="ARBA" id="ARBA00022679"/>
    </source>
</evidence>
<proteinExistence type="inferred from homology"/>
<accession>A0A177WTF7</accession>
<dbReference type="Proteomes" id="UP000077115">
    <property type="component" value="Unassembled WGS sequence"/>
</dbReference>
<evidence type="ECO:0000256" key="12">
    <source>
        <dbReference type="PIRSR" id="PIRSR000429-1"/>
    </source>
</evidence>
<keyword evidence="9 13" id="KW-0012">Acyltransferase</keyword>
<feature type="domain" description="Thiolase C-terminal" evidence="15">
    <location>
        <begin position="288"/>
        <end position="409"/>
    </location>
</feature>
<evidence type="ECO:0000256" key="1">
    <source>
        <dbReference type="ARBA" id="ARBA00004275"/>
    </source>
</evidence>
<comment type="similarity">
    <text evidence="3 13">Belongs to the thiolase-like superfamily. Thiolase family.</text>
</comment>
<dbReference type="FunFam" id="3.40.47.10:FF:000010">
    <property type="entry name" value="Acetyl-CoA acetyltransferase (Thiolase)"/>
    <property type="match status" value="1"/>
</dbReference>
<dbReference type="Pfam" id="PF02803">
    <property type="entry name" value="Thiolase_C"/>
    <property type="match status" value="1"/>
</dbReference>
<gene>
    <name evidence="16" type="ORF">BDEG_26790</name>
</gene>
<dbReference type="eggNOG" id="KOG1389">
    <property type="taxonomic scope" value="Eukaryota"/>
</dbReference>
<evidence type="ECO:0000256" key="5">
    <source>
        <dbReference type="ARBA" id="ARBA00022832"/>
    </source>
</evidence>
<dbReference type="EMBL" id="DS022310">
    <property type="protein sequence ID" value="OAJ43428.1"/>
    <property type="molecule type" value="Genomic_DNA"/>
</dbReference>
<reference evidence="16 17" key="1">
    <citation type="submission" date="2006-10" db="EMBL/GenBank/DDBJ databases">
        <title>The Genome Sequence of Batrachochytrium dendrobatidis JEL423.</title>
        <authorList>
            <consortium name="The Broad Institute Genome Sequencing Platform"/>
            <person name="Birren B."/>
            <person name="Lander E."/>
            <person name="Galagan J."/>
            <person name="Cuomo C."/>
            <person name="Devon K."/>
            <person name="Jaffe D."/>
            <person name="Butler J."/>
            <person name="Alvarez P."/>
            <person name="Gnerre S."/>
            <person name="Grabherr M."/>
            <person name="Kleber M."/>
            <person name="Mauceli E."/>
            <person name="Brockman W."/>
            <person name="Young S."/>
            <person name="LaButti K."/>
            <person name="Sykes S."/>
            <person name="DeCaprio D."/>
            <person name="Crawford M."/>
            <person name="Koehrsen M."/>
            <person name="Engels R."/>
            <person name="Montgomery P."/>
            <person name="Pearson M."/>
            <person name="Howarth C."/>
            <person name="Larson L."/>
            <person name="White J."/>
            <person name="O'Leary S."/>
            <person name="Kodira C."/>
            <person name="Zeng Q."/>
            <person name="Yandava C."/>
            <person name="Alvarado L."/>
            <person name="Longcore J."/>
            <person name="James T."/>
        </authorList>
    </citation>
    <scope>NUCLEOTIDE SEQUENCE [LARGE SCALE GENOMIC DNA]</scope>
    <source>
        <strain evidence="16 17">JEL423</strain>
    </source>
</reference>
<feature type="active site" description="Proton acceptor" evidence="12">
    <location>
        <position position="367"/>
    </location>
</feature>
<keyword evidence="4 13" id="KW-0808">Transferase</keyword>
<dbReference type="InterPro" id="IPR020613">
    <property type="entry name" value="Thiolase_CS"/>
</dbReference>
<comment type="catalytic activity">
    <reaction evidence="11">
        <text>an acyl-CoA + acetyl-CoA = a 3-oxoacyl-CoA + CoA</text>
        <dbReference type="Rhea" id="RHEA:21564"/>
        <dbReference type="ChEBI" id="CHEBI:57287"/>
        <dbReference type="ChEBI" id="CHEBI:57288"/>
        <dbReference type="ChEBI" id="CHEBI:58342"/>
        <dbReference type="ChEBI" id="CHEBI:90726"/>
        <dbReference type="EC" id="2.3.1.16"/>
    </reaction>
</comment>
<evidence type="ECO:0000259" key="14">
    <source>
        <dbReference type="Pfam" id="PF00108"/>
    </source>
</evidence>
<dbReference type="OrthoDB" id="5404651at2759"/>
<dbReference type="InterPro" id="IPR020617">
    <property type="entry name" value="Thiolase_C"/>
</dbReference>
<name>A0A177WTF7_BATDL</name>
<evidence type="ECO:0000256" key="10">
    <source>
        <dbReference type="ARBA" id="ARBA00024073"/>
    </source>
</evidence>
<protein>
    <recommendedName>
        <fullName evidence="10">acetyl-CoA C-acyltransferase</fullName>
        <ecNumber evidence="10">2.3.1.16</ecNumber>
    </recommendedName>
</protein>
<comment type="pathway">
    <text evidence="2">Lipid metabolism; fatty acid metabolism.</text>
</comment>
<dbReference type="InterPro" id="IPR020616">
    <property type="entry name" value="Thiolase_N"/>
</dbReference>
<dbReference type="VEuPathDB" id="FungiDB:BDEG_26790"/>
<dbReference type="GO" id="GO:0003988">
    <property type="term" value="F:acetyl-CoA C-acyltransferase activity"/>
    <property type="evidence" value="ECO:0007669"/>
    <property type="project" value="UniProtKB-EC"/>
</dbReference>
<dbReference type="Pfam" id="PF00108">
    <property type="entry name" value="Thiolase_N"/>
    <property type="match status" value="1"/>
</dbReference>
<evidence type="ECO:0000256" key="3">
    <source>
        <dbReference type="ARBA" id="ARBA00010982"/>
    </source>
</evidence>
<dbReference type="PANTHER" id="PTHR43853:SF8">
    <property type="entry name" value="3-KETOACYL-COA THIOLASE, PEROXISOMAL"/>
    <property type="match status" value="1"/>
</dbReference>
<feature type="active site" description="Proton acceptor" evidence="12">
    <location>
        <position position="397"/>
    </location>
</feature>
<evidence type="ECO:0000313" key="16">
    <source>
        <dbReference type="EMBL" id="OAJ43428.1"/>
    </source>
</evidence>
<feature type="domain" description="Thiolase N-terminal" evidence="14">
    <location>
        <begin position="35"/>
        <end position="281"/>
    </location>
</feature>
<dbReference type="PIRSF" id="PIRSF000429">
    <property type="entry name" value="Ac-CoA_Ac_transf"/>
    <property type="match status" value="1"/>
</dbReference>
<dbReference type="STRING" id="403673.A0A177WTF7"/>
<dbReference type="InterPro" id="IPR050215">
    <property type="entry name" value="Thiolase-like_sf_Thiolase"/>
</dbReference>
<dbReference type="GO" id="GO:0010124">
    <property type="term" value="P:phenylacetate catabolic process"/>
    <property type="evidence" value="ECO:0007669"/>
    <property type="project" value="TreeGrafter"/>
</dbReference>
<evidence type="ECO:0000256" key="11">
    <source>
        <dbReference type="ARBA" id="ARBA00047605"/>
    </source>
</evidence>
<evidence type="ECO:0000256" key="2">
    <source>
        <dbReference type="ARBA" id="ARBA00004872"/>
    </source>
</evidence>
<dbReference type="InterPro" id="IPR002155">
    <property type="entry name" value="Thiolase"/>
</dbReference>
<dbReference type="CDD" id="cd00751">
    <property type="entry name" value="thiolase"/>
    <property type="match status" value="1"/>
</dbReference>
<evidence type="ECO:0000256" key="13">
    <source>
        <dbReference type="RuleBase" id="RU003557"/>
    </source>
</evidence>
<keyword evidence="6" id="KW-0809">Transit peptide</keyword>
<dbReference type="InterPro" id="IPR016039">
    <property type="entry name" value="Thiolase-like"/>
</dbReference>
<evidence type="ECO:0000256" key="9">
    <source>
        <dbReference type="ARBA" id="ARBA00023315"/>
    </source>
</evidence>
<dbReference type="NCBIfam" id="TIGR01930">
    <property type="entry name" value="AcCoA-C-Actrans"/>
    <property type="match status" value="1"/>
</dbReference>
<evidence type="ECO:0000259" key="15">
    <source>
        <dbReference type="Pfam" id="PF02803"/>
    </source>
</evidence>
<evidence type="ECO:0000313" key="17">
    <source>
        <dbReference type="Proteomes" id="UP000077115"/>
    </source>
</evidence>
<feature type="active site" description="Acyl-thioester intermediate" evidence="12">
    <location>
        <position position="120"/>
    </location>
</feature>
<reference evidence="16 17" key="2">
    <citation type="submission" date="2016-05" db="EMBL/GenBank/DDBJ databases">
        <title>Lineage-specific infection strategies underlie the spectrum of fungal disease in amphibians.</title>
        <authorList>
            <person name="Cuomo C.A."/>
            <person name="Farrer R.A."/>
            <person name="James T."/>
            <person name="Longcore J."/>
            <person name="Birren B."/>
        </authorList>
    </citation>
    <scope>NUCLEOTIDE SEQUENCE [LARGE SCALE GENOMIC DNA]</scope>
    <source>
        <strain evidence="16 17">JEL423</strain>
    </source>
</reference>
<comment type="subcellular location">
    <subcellularLocation>
        <location evidence="1">Peroxisome</location>
    </subcellularLocation>
</comment>